<name>A0A1C3VKQ3_9HYPH</name>
<dbReference type="STRING" id="411945.GA0061102_101457"/>
<dbReference type="Pfam" id="PF13279">
    <property type="entry name" value="4HBT_2"/>
    <property type="match status" value="1"/>
</dbReference>
<dbReference type="SUPFAM" id="SSF54637">
    <property type="entry name" value="Thioesterase/thiol ester dehydrase-isomerase"/>
    <property type="match status" value="1"/>
</dbReference>
<dbReference type="OrthoDB" id="7204167at2"/>
<sequence>MAFKTTRPLRFGDCDPSGIAYFPSYLNILVGVLEDYFASLGFPWRRLIDDRRIGVPTVRLDLTFMKPGLQGDDLEFVLVVRGIGRSSLDLEHQVSANGHVLWTAKHRVVATSLDNNQSHAWPDDIRAALTSHLEKTDAHHPAT</sequence>
<proteinExistence type="predicted"/>
<dbReference type="Proteomes" id="UP000199435">
    <property type="component" value="Unassembled WGS sequence"/>
</dbReference>
<gene>
    <name evidence="1" type="ORF">GA0061102_101457</name>
</gene>
<dbReference type="AlphaFoldDB" id="A0A1C3VKQ3"/>
<evidence type="ECO:0000313" key="2">
    <source>
        <dbReference type="Proteomes" id="UP000199435"/>
    </source>
</evidence>
<dbReference type="RefSeq" id="WP_092848657.1">
    <property type="nucleotide sequence ID" value="NZ_FMAH01000014.1"/>
</dbReference>
<evidence type="ECO:0000313" key="1">
    <source>
        <dbReference type="EMBL" id="SCB28195.1"/>
    </source>
</evidence>
<reference evidence="2" key="1">
    <citation type="submission" date="2016-08" db="EMBL/GenBank/DDBJ databases">
        <authorList>
            <person name="Varghese N."/>
            <person name="Submissions Spin"/>
        </authorList>
    </citation>
    <scope>NUCLEOTIDE SEQUENCE [LARGE SCALE GENOMIC DNA]</scope>
    <source>
        <strain evidence="2">HAMBI 2971</strain>
    </source>
</reference>
<protein>
    <submittedName>
        <fullName evidence="1">4-hydroxybenzoyl-CoA thioesterase</fullName>
    </submittedName>
</protein>
<dbReference type="Gene3D" id="3.10.129.10">
    <property type="entry name" value="Hotdog Thioesterase"/>
    <property type="match status" value="1"/>
</dbReference>
<organism evidence="1 2">
    <name type="scientific">Rhizobium miluonense</name>
    <dbReference type="NCBI Taxonomy" id="411945"/>
    <lineage>
        <taxon>Bacteria</taxon>
        <taxon>Pseudomonadati</taxon>
        <taxon>Pseudomonadota</taxon>
        <taxon>Alphaproteobacteria</taxon>
        <taxon>Hyphomicrobiales</taxon>
        <taxon>Rhizobiaceae</taxon>
        <taxon>Rhizobium/Agrobacterium group</taxon>
        <taxon>Rhizobium</taxon>
    </lineage>
</organism>
<dbReference type="EMBL" id="FMAH01000014">
    <property type="protein sequence ID" value="SCB28195.1"/>
    <property type="molecule type" value="Genomic_DNA"/>
</dbReference>
<accession>A0A1C3VKQ3</accession>
<keyword evidence="2" id="KW-1185">Reference proteome</keyword>
<dbReference type="CDD" id="cd00586">
    <property type="entry name" value="4HBT"/>
    <property type="match status" value="1"/>
</dbReference>
<dbReference type="InterPro" id="IPR029069">
    <property type="entry name" value="HotDog_dom_sf"/>
</dbReference>